<dbReference type="Proteomes" id="UP000887574">
    <property type="component" value="Unplaced"/>
</dbReference>
<evidence type="ECO:0000313" key="2">
    <source>
        <dbReference type="Proteomes" id="UP000887574"/>
    </source>
</evidence>
<protein>
    <submittedName>
        <fullName evidence="3">Uncharacterized protein</fullName>
    </submittedName>
</protein>
<feature type="transmembrane region" description="Helical" evidence="1">
    <location>
        <begin position="12"/>
        <end position="30"/>
    </location>
</feature>
<feature type="transmembrane region" description="Helical" evidence="1">
    <location>
        <begin position="140"/>
        <end position="163"/>
    </location>
</feature>
<keyword evidence="1" id="KW-1133">Transmembrane helix</keyword>
<keyword evidence="2" id="KW-1185">Reference proteome</keyword>
<keyword evidence="1" id="KW-0472">Membrane</keyword>
<keyword evidence="1" id="KW-0812">Transmembrane</keyword>
<organism evidence="2 3">
    <name type="scientific">Ditylenchus dipsaci</name>
    <dbReference type="NCBI Taxonomy" id="166011"/>
    <lineage>
        <taxon>Eukaryota</taxon>
        <taxon>Metazoa</taxon>
        <taxon>Ecdysozoa</taxon>
        <taxon>Nematoda</taxon>
        <taxon>Chromadorea</taxon>
        <taxon>Rhabditida</taxon>
        <taxon>Tylenchina</taxon>
        <taxon>Tylenchomorpha</taxon>
        <taxon>Sphaerularioidea</taxon>
        <taxon>Anguinidae</taxon>
        <taxon>Anguininae</taxon>
        <taxon>Ditylenchus</taxon>
    </lineage>
</organism>
<proteinExistence type="predicted"/>
<name>A0A915ETC7_9BILA</name>
<evidence type="ECO:0000256" key="1">
    <source>
        <dbReference type="SAM" id="Phobius"/>
    </source>
</evidence>
<reference evidence="3" key="1">
    <citation type="submission" date="2022-11" db="UniProtKB">
        <authorList>
            <consortium name="WormBaseParasite"/>
        </authorList>
    </citation>
    <scope>IDENTIFICATION</scope>
</reference>
<dbReference type="WBParaSite" id="jg9087">
    <property type="protein sequence ID" value="jg9087"/>
    <property type="gene ID" value="jg9087"/>
</dbReference>
<evidence type="ECO:0000313" key="3">
    <source>
        <dbReference type="WBParaSite" id="jg9087"/>
    </source>
</evidence>
<dbReference type="AlphaFoldDB" id="A0A915ETC7"/>
<accession>A0A915ETC7</accession>
<sequence>MISLNSGLKHQKLNFCHLITVSYIWVVVLSSRVESLIRTSASGTVASKLMKPTPDLANKNPAENAFFRPKSYTVNDFHLLVEGMQVERQRLDQKAAENVSDMLQRILKLEENQKVSSLSSTSSDFASWMDRMMQPWMCHYASLIGLFVVVMGVLILLVSSMFYCCRKGPP</sequence>